<dbReference type="EC" id="3.1.26.5" evidence="7 8"/>
<evidence type="ECO:0000256" key="5">
    <source>
        <dbReference type="ARBA" id="ARBA00022801"/>
    </source>
</evidence>
<dbReference type="InterPro" id="IPR000100">
    <property type="entry name" value="RNase_P"/>
</dbReference>
<dbReference type="Proteomes" id="UP000824175">
    <property type="component" value="Unassembled WGS sequence"/>
</dbReference>
<keyword evidence="5 7" id="KW-0378">Hydrolase</keyword>
<dbReference type="InterPro" id="IPR020539">
    <property type="entry name" value="RNase_P_CS"/>
</dbReference>
<dbReference type="GO" id="GO:0042781">
    <property type="term" value="F:3'-tRNA processing endoribonuclease activity"/>
    <property type="evidence" value="ECO:0007669"/>
    <property type="project" value="TreeGrafter"/>
</dbReference>
<dbReference type="GO" id="GO:0030677">
    <property type="term" value="C:ribonuclease P complex"/>
    <property type="evidence" value="ECO:0007669"/>
    <property type="project" value="TreeGrafter"/>
</dbReference>
<comment type="caution">
    <text evidence="9">The sequence shown here is derived from an EMBL/GenBank/DDBJ whole genome shotgun (WGS) entry which is preliminary data.</text>
</comment>
<dbReference type="SUPFAM" id="SSF54211">
    <property type="entry name" value="Ribosomal protein S5 domain 2-like"/>
    <property type="match status" value="1"/>
</dbReference>
<keyword evidence="6 7" id="KW-0694">RNA-binding</keyword>
<dbReference type="NCBIfam" id="TIGR00188">
    <property type="entry name" value="rnpA"/>
    <property type="match status" value="1"/>
</dbReference>
<comment type="function">
    <text evidence="1 7">RNaseP catalyzes the removal of the 5'-leader sequence from pre-tRNA to produce the mature 5'-terminus. It can also cleave other RNA substrates such as 4.5S RNA. The protein component plays an auxiliary but essential role in vivo by binding to the 5'-leader sequence and broadening the substrate specificity of the ribozyme.</text>
</comment>
<dbReference type="GO" id="GO:0001682">
    <property type="term" value="P:tRNA 5'-leader removal"/>
    <property type="evidence" value="ECO:0007669"/>
    <property type="project" value="UniProtKB-UniRule"/>
</dbReference>
<comment type="similarity">
    <text evidence="7">Belongs to the RnpA family.</text>
</comment>
<dbReference type="EMBL" id="DVMJ01000045">
    <property type="protein sequence ID" value="HIU13456.1"/>
    <property type="molecule type" value="Genomic_DNA"/>
</dbReference>
<evidence type="ECO:0000256" key="7">
    <source>
        <dbReference type="HAMAP-Rule" id="MF_00227"/>
    </source>
</evidence>
<evidence type="ECO:0000313" key="9">
    <source>
        <dbReference type="EMBL" id="HIU13456.1"/>
    </source>
</evidence>
<comment type="subunit">
    <text evidence="7">Consists of a catalytic RNA component (M1 or rnpB) and a protein subunit.</text>
</comment>
<name>A0A9D1HNP5_9FIRM</name>
<dbReference type="Pfam" id="PF00825">
    <property type="entry name" value="Ribonuclease_P"/>
    <property type="match status" value="1"/>
</dbReference>
<reference evidence="9" key="2">
    <citation type="journal article" date="2021" name="PeerJ">
        <title>Extensive microbial diversity within the chicken gut microbiome revealed by metagenomics and culture.</title>
        <authorList>
            <person name="Gilroy R."/>
            <person name="Ravi A."/>
            <person name="Getino M."/>
            <person name="Pursley I."/>
            <person name="Horton D.L."/>
            <person name="Alikhan N.F."/>
            <person name="Baker D."/>
            <person name="Gharbi K."/>
            <person name="Hall N."/>
            <person name="Watson M."/>
            <person name="Adriaenssens E.M."/>
            <person name="Foster-Nyarko E."/>
            <person name="Jarju S."/>
            <person name="Secka A."/>
            <person name="Antonio M."/>
            <person name="Oren A."/>
            <person name="Chaudhuri R.R."/>
            <person name="La Ragione R."/>
            <person name="Hildebrand F."/>
            <person name="Pallen M.J."/>
        </authorList>
    </citation>
    <scope>NUCLEOTIDE SEQUENCE</scope>
    <source>
        <strain evidence="9">CHK195-11698</strain>
    </source>
</reference>
<reference evidence="9" key="1">
    <citation type="submission" date="2020-10" db="EMBL/GenBank/DDBJ databases">
        <authorList>
            <person name="Gilroy R."/>
        </authorList>
    </citation>
    <scope>NUCLEOTIDE SEQUENCE</scope>
    <source>
        <strain evidence="9">CHK195-11698</strain>
    </source>
</reference>
<evidence type="ECO:0000256" key="2">
    <source>
        <dbReference type="ARBA" id="ARBA00022694"/>
    </source>
</evidence>
<organism evidence="9 10">
    <name type="scientific">Candidatus Fimiplasma intestinipullorum</name>
    <dbReference type="NCBI Taxonomy" id="2840825"/>
    <lineage>
        <taxon>Bacteria</taxon>
        <taxon>Bacillati</taxon>
        <taxon>Bacillota</taxon>
        <taxon>Clostridia</taxon>
        <taxon>Eubacteriales</taxon>
        <taxon>Candidatus Fimiplasma</taxon>
    </lineage>
</organism>
<dbReference type="Gene3D" id="3.30.230.10">
    <property type="match status" value="1"/>
</dbReference>
<dbReference type="InterPro" id="IPR014721">
    <property type="entry name" value="Ribsml_uS5_D2-typ_fold_subgr"/>
</dbReference>
<evidence type="ECO:0000256" key="4">
    <source>
        <dbReference type="ARBA" id="ARBA00022759"/>
    </source>
</evidence>
<keyword evidence="4 7" id="KW-0255">Endonuclease</keyword>
<dbReference type="PANTHER" id="PTHR33992">
    <property type="entry name" value="RIBONUCLEASE P PROTEIN COMPONENT"/>
    <property type="match status" value="1"/>
</dbReference>
<comment type="catalytic activity">
    <reaction evidence="7">
        <text>Endonucleolytic cleavage of RNA, removing 5'-extranucleotides from tRNA precursor.</text>
        <dbReference type="EC" id="3.1.26.5"/>
    </reaction>
</comment>
<dbReference type="AlphaFoldDB" id="A0A9D1HNP5"/>
<dbReference type="HAMAP" id="MF_00227">
    <property type="entry name" value="RNase_P"/>
    <property type="match status" value="1"/>
</dbReference>
<dbReference type="InterPro" id="IPR020568">
    <property type="entry name" value="Ribosomal_Su5_D2-typ_SF"/>
</dbReference>
<evidence type="ECO:0000256" key="1">
    <source>
        <dbReference type="ARBA" id="ARBA00002663"/>
    </source>
</evidence>
<evidence type="ECO:0000313" key="10">
    <source>
        <dbReference type="Proteomes" id="UP000824175"/>
    </source>
</evidence>
<proteinExistence type="inferred from homology"/>
<accession>A0A9D1HNP5</accession>
<dbReference type="GO" id="GO:0004526">
    <property type="term" value="F:ribonuclease P activity"/>
    <property type="evidence" value="ECO:0007669"/>
    <property type="project" value="UniProtKB-UniRule"/>
</dbReference>
<keyword evidence="3 7" id="KW-0540">Nuclease</keyword>
<evidence type="ECO:0000256" key="3">
    <source>
        <dbReference type="ARBA" id="ARBA00022722"/>
    </source>
</evidence>
<protein>
    <recommendedName>
        <fullName evidence="7 8">Ribonuclease P protein component</fullName>
        <shortName evidence="7">RNase P protein</shortName>
        <shortName evidence="7">RNaseP protein</shortName>
        <ecNumber evidence="7 8">3.1.26.5</ecNumber>
    </recommendedName>
    <alternativeName>
        <fullName evidence="7">Protein C5</fullName>
    </alternativeName>
</protein>
<evidence type="ECO:0000256" key="8">
    <source>
        <dbReference type="NCBIfam" id="TIGR00188"/>
    </source>
</evidence>
<gene>
    <name evidence="7 9" type="primary">rnpA</name>
    <name evidence="9" type="ORF">IAD15_05245</name>
</gene>
<dbReference type="PANTHER" id="PTHR33992:SF1">
    <property type="entry name" value="RIBONUCLEASE P PROTEIN COMPONENT"/>
    <property type="match status" value="1"/>
</dbReference>
<dbReference type="GO" id="GO:0000049">
    <property type="term" value="F:tRNA binding"/>
    <property type="evidence" value="ECO:0007669"/>
    <property type="project" value="UniProtKB-UniRule"/>
</dbReference>
<keyword evidence="2 7" id="KW-0819">tRNA processing</keyword>
<dbReference type="PROSITE" id="PS00648">
    <property type="entry name" value="RIBONUCLEASE_P"/>
    <property type="match status" value="1"/>
</dbReference>
<sequence length="122" mass="14649">MKKAFRVKRNEDFQKIIQAKHSVACKEFVLYTLQNEYQHMRIGFSVSKKLGKAVQRNRIKRQTREMARAVFELDQPYDYVLIVRKGFLEQDYQQNLASLKKLYLRIQRLIQKKENTNGIKKP</sequence>
<evidence type="ECO:0000256" key="6">
    <source>
        <dbReference type="ARBA" id="ARBA00022884"/>
    </source>
</evidence>